<dbReference type="Proteomes" id="UP001465426">
    <property type="component" value="Unassembled WGS sequence"/>
</dbReference>
<evidence type="ECO:0000256" key="1">
    <source>
        <dbReference type="SAM" id="Phobius"/>
    </source>
</evidence>
<keyword evidence="1" id="KW-1133">Transmembrane helix</keyword>
<keyword evidence="3" id="KW-1185">Reference proteome</keyword>
<sequence length="181" mass="21754">MIKKVKRSVFKDFFINIEKEEAWINNMCKQGYALQEITDGYYVFETSTPSKYIYRIEFLKQDVFQKEKDDYLALMKEFSVDQVASIKRWHYFRRDASLGEFKIYSDIDSQIEHYQRINFIWYILAIIFISSGLSQVFLFRDIHTFEVILNAVLVIIGIFFLILGFPLTKKIYALKKRKKLF</sequence>
<keyword evidence="1" id="KW-0472">Membrane</keyword>
<proteinExistence type="predicted"/>
<accession>A0ABV1F0C6</accession>
<evidence type="ECO:0000313" key="3">
    <source>
        <dbReference type="Proteomes" id="UP001465426"/>
    </source>
</evidence>
<keyword evidence="1" id="KW-0812">Transmembrane</keyword>
<feature type="transmembrane region" description="Helical" evidence="1">
    <location>
        <begin position="145"/>
        <end position="168"/>
    </location>
</feature>
<name>A0ABV1F0C6_9BACI</name>
<protein>
    <submittedName>
        <fullName evidence="2">DUF2812 domain-containing protein</fullName>
    </submittedName>
</protein>
<organism evidence="2 3">
    <name type="scientific">Niallia hominis</name>
    <dbReference type="NCBI Taxonomy" id="3133173"/>
    <lineage>
        <taxon>Bacteria</taxon>
        <taxon>Bacillati</taxon>
        <taxon>Bacillota</taxon>
        <taxon>Bacilli</taxon>
        <taxon>Bacillales</taxon>
        <taxon>Bacillaceae</taxon>
        <taxon>Niallia</taxon>
    </lineage>
</organism>
<dbReference type="Pfam" id="PF11193">
    <property type="entry name" value="DUF2812"/>
    <property type="match status" value="1"/>
</dbReference>
<feature type="transmembrane region" description="Helical" evidence="1">
    <location>
        <begin position="119"/>
        <end position="139"/>
    </location>
</feature>
<dbReference type="RefSeq" id="WP_031539119.1">
    <property type="nucleotide sequence ID" value="NZ_JBBMFN010000035.1"/>
</dbReference>
<dbReference type="InterPro" id="IPR021359">
    <property type="entry name" value="DUF2812"/>
</dbReference>
<reference evidence="2 3" key="1">
    <citation type="submission" date="2024-03" db="EMBL/GenBank/DDBJ databases">
        <title>Human intestinal bacterial collection.</title>
        <authorList>
            <person name="Pauvert C."/>
            <person name="Hitch T.C.A."/>
            <person name="Clavel T."/>
        </authorList>
    </citation>
    <scope>NUCLEOTIDE SEQUENCE [LARGE SCALE GENOMIC DNA]</scope>
    <source>
        <strain evidence="2 3">CLA-SR-H024</strain>
    </source>
</reference>
<comment type="caution">
    <text evidence="2">The sequence shown here is derived from an EMBL/GenBank/DDBJ whole genome shotgun (WGS) entry which is preliminary data.</text>
</comment>
<dbReference type="EMBL" id="JBBMFN010000035">
    <property type="protein sequence ID" value="MEQ2466828.1"/>
    <property type="molecule type" value="Genomic_DNA"/>
</dbReference>
<evidence type="ECO:0000313" key="2">
    <source>
        <dbReference type="EMBL" id="MEQ2466828.1"/>
    </source>
</evidence>
<gene>
    <name evidence="2" type="ORF">WMO63_14295</name>
</gene>